<dbReference type="Proteomes" id="UP001396334">
    <property type="component" value="Unassembled WGS sequence"/>
</dbReference>
<feature type="coiled-coil region" evidence="2">
    <location>
        <begin position="156"/>
        <end position="190"/>
    </location>
</feature>
<dbReference type="PROSITE" id="PS50158">
    <property type="entry name" value="ZF_CCHC"/>
    <property type="match status" value="1"/>
</dbReference>
<dbReference type="InterPro" id="IPR054722">
    <property type="entry name" value="PolX-like_BBD"/>
</dbReference>
<dbReference type="EMBL" id="JBBPBN010000064">
    <property type="protein sequence ID" value="KAK8986324.1"/>
    <property type="molecule type" value="Genomic_DNA"/>
</dbReference>
<reference evidence="4 5" key="1">
    <citation type="journal article" date="2024" name="G3 (Bethesda)">
        <title>Genome assembly of Hibiscus sabdariffa L. provides insights into metabolisms of medicinal natural products.</title>
        <authorList>
            <person name="Kim T."/>
        </authorList>
    </citation>
    <scope>NUCLEOTIDE SEQUENCE [LARGE SCALE GENOMIC DNA]</scope>
    <source>
        <strain evidence="4">TK-2024</strain>
        <tissue evidence="4">Old leaves</tissue>
    </source>
</reference>
<evidence type="ECO:0000313" key="5">
    <source>
        <dbReference type="Proteomes" id="UP001396334"/>
    </source>
</evidence>
<dbReference type="Pfam" id="PF25597">
    <property type="entry name" value="SH3_retrovirus"/>
    <property type="match status" value="1"/>
</dbReference>
<accession>A0ABR2PD27</accession>
<evidence type="ECO:0000256" key="1">
    <source>
        <dbReference type="PROSITE-ProRule" id="PRU00047"/>
    </source>
</evidence>
<dbReference type="SUPFAM" id="SSF57756">
    <property type="entry name" value="Retrovirus zinc finger-like domains"/>
    <property type="match status" value="1"/>
</dbReference>
<feature type="domain" description="CCHC-type" evidence="3">
    <location>
        <begin position="38"/>
        <end position="53"/>
    </location>
</feature>
<evidence type="ECO:0000313" key="4">
    <source>
        <dbReference type="EMBL" id="KAK8986324.1"/>
    </source>
</evidence>
<gene>
    <name evidence="4" type="ORF">V6N11_013818</name>
</gene>
<sequence length="369" mass="42424">MLAKRFTRFMKSQRGRRFQRKVDFKNKSKEEEKDQLICYECKRPGHIRSECPQLKKKSFGKKKKIKAQIATWSDEESSDEEEQEVANLCLMALEEETKVTSNSSICDLTYDELLEEYEELQEIYDELYGKYKESILKHKKIISDLKFDRDSLYEAHYDLELKMKSMQANQKDLEKKNKDLHNLLSKVQDDHLKEVGGLKASLSKVGKNNFQNPSSSKTNYVKRTFNGYKQRNSHKGEHCYKAKTSCANSWYLDNGCSRHMTGDKSRFLELKPKSGGVVTFGDNSKGHIEGIGSIGKFDAKSDEAIFLGYSLTSKAYRVFNKRTLVVEESIHVVFDDNLLPRKDSCDDDDDVGILEANGGFMPGMINQAE</sequence>
<evidence type="ECO:0000259" key="3">
    <source>
        <dbReference type="PROSITE" id="PS50158"/>
    </source>
</evidence>
<comment type="caution">
    <text evidence="4">The sequence shown here is derived from an EMBL/GenBank/DDBJ whole genome shotgun (WGS) entry which is preliminary data.</text>
</comment>
<keyword evidence="2" id="KW-0175">Coiled coil</keyword>
<proteinExistence type="predicted"/>
<evidence type="ECO:0000256" key="2">
    <source>
        <dbReference type="SAM" id="Coils"/>
    </source>
</evidence>
<dbReference type="Gene3D" id="4.10.60.10">
    <property type="entry name" value="Zinc finger, CCHC-type"/>
    <property type="match status" value="1"/>
</dbReference>
<dbReference type="Pfam" id="PF00098">
    <property type="entry name" value="zf-CCHC"/>
    <property type="match status" value="1"/>
</dbReference>
<organism evidence="4 5">
    <name type="scientific">Hibiscus sabdariffa</name>
    <name type="common">roselle</name>
    <dbReference type="NCBI Taxonomy" id="183260"/>
    <lineage>
        <taxon>Eukaryota</taxon>
        <taxon>Viridiplantae</taxon>
        <taxon>Streptophyta</taxon>
        <taxon>Embryophyta</taxon>
        <taxon>Tracheophyta</taxon>
        <taxon>Spermatophyta</taxon>
        <taxon>Magnoliopsida</taxon>
        <taxon>eudicotyledons</taxon>
        <taxon>Gunneridae</taxon>
        <taxon>Pentapetalae</taxon>
        <taxon>rosids</taxon>
        <taxon>malvids</taxon>
        <taxon>Malvales</taxon>
        <taxon>Malvaceae</taxon>
        <taxon>Malvoideae</taxon>
        <taxon>Hibiscus</taxon>
    </lineage>
</organism>
<dbReference type="InterPro" id="IPR057670">
    <property type="entry name" value="SH3_retrovirus"/>
</dbReference>
<dbReference type="Pfam" id="PF22936">
    <property type="entry name" value="Pol_BBD"/>
    <property type="match status" value="1"/>
</dbReference>
<protein>
    <recommendedName>
        <fullName evidence="3">CCHC-type domain-containing protein</fullName>
    </recommendedName>
</protein>
<dbReference type="InterPro" id="IPR036875">
    <property type="entry name" value="Znf_CCHC_sf"/>
</dbReference>
<keyword evidence="1" id="KW-0479">Metal-binding</keyword>
<dbReference type="SMART" id="SM00343">
    <property type="entry name" value="ZnF_C2HC"/>
    <property type="match status" value="1"/>
</dbReference>
<name>A0ABR2PD27_9ROSI</name>
<keyword evidence="1" id="KW-0862">Zinc</keyword>
<dbReference type="InterPro" id="IPR001878">
    <property type="entry name" value="Znf_CCHC"/>
</dbReference>
<keyword evidence="1" id="KW-0863">Zinc-finger</keyword>
<keyword evidence="5" id="KW-1185">Reference proteome</keyword>